<feature type="compositionally biased region" description="Low complexity" evidence="1">
    <location>
        <begin position="100"/>
        <end position="111"/>
    </location>
</feature>
<protein>
    <submittedName>
        <fullName evidence="2">Unnamed protein product</fullName>
    </submittedName>
</protein>
<accession>A0A9W6XLD4</accession>
<sequence>MESLYARDTPTAHERKPIAAERELKSDEKLERLADASSKAETGAADSTTDDAFGFSFSALPDLNAQGGEVGGESEKTQQDTQPGDKKTEEGRLAELSGEAASVSTPTSASTEKLETKAAEAAQPTPQGASASPAPAPQPRRAGVASVPQTTPDASFTAYFLLERHSTRAEFDREVSSAVLEQGEGAEFEASSGRWGYLCDTAVLQNDILITLKEQANVDPAFANVVWQKLEEQNPTFFRAYSLQLQLKEQIIAFNYLVRGDHFEKASCKVLSDKISYCL</sequence>
<comment type="caution">
    <text evidence="2">The sequence shown here is derived from an EMBL/GenBank/DDBJ whole genome shotgun (WGS) entry which is preliminary data.</text>
</comment>
<feature type="compositionally biased region" description="Basic and acidic residues" evidence="1">
    <location>
        <begin position="10"/>
        <end position="34"/>
    </location>
</feature>
<dbReference type="InterPro" id="IPR006476">
    <property type="entry name" value="CHP01589_pln"/>
</dbReference>
<feature type="region of interest" description="Disordered" evidence="1">
    <location>
        <begin position="1"/>
        <end position="150"/>
    </location>
</feature>
<dbReference type="PANTHER" id="PTHR31871:SF1">
    <property type="entry name" value="HISTIDINE-TRNA LIGASE"/>
    <property type="match status" value="1"/>
</dbReference>
<evidence type="ECO:0000313" key="3">
    <source>
        <dbReference type="Proteomes" id="UP001165121"/>
    </source>
</evidence>
<dbReference type="Pfam" id="PF09713">
    <property type="entry name" value="A_thal_3526"/>
    <property type="match status" value="1"/>
</dbReference>
<gene>
    <name evidence="2" type="ORF">Pfra01_001265500</name>
</gene>
<name>A0A9W6XLD4_9STRA</name>
<reference evidence="2" key="1">
    <citation type="submission" date="2023-04" db="EMBL/GenBank/DDBJ databases">
        <title>Phytophthora fragariaefolia NBRC 109709.</title>
        <authorList>
            <person name="Ichikawa N."/>
            <person name="Sato H."/>
            <person name="Tonouchi N."/>
        </authorList>
    </citation>
    <scope>NUCLEOTIDE SEQUENCE</scope>
    <source>
        <strain evidence="2">NBRC 109709</strain>
    </source>
</reference>
<feature type="compositionally biased region" description="Basic and acidic residues" evidence="1">
    <location>
        <begin position="73"/>
        <end position="93"/>
    </location>
</feature>
<proteinExistence type="predicted"/>
<dbReference type="OrthoDB" id="1620396at2759"/>
<dbReference type="Proteomes" id="UP001165121">
    <property type="component" value="Unassembled WGS sequence"/>
</dbReference>
<dbReference type="PANTHER" id="PTHR31871">
    <property type="entry name" value="OS02G0137100 PROTEIN"/>
    <property type="match status" value="1"/>
</dbReference>
<dbReference type="EMBL" id="BSXT01001288">
    <property type="protein sequence ID" value="GMF40805.1"/>
    <property type="molecule type" value="Genomic_DNA"/>
</dbReference>
<feature type="compositionally biased region" description="Low complexity" evidence="1">
    <location>
        <begin position="119"/>
        <end position="143"/>
    </location>
</feature>
<organism evidence="2 3">
    <name type="scientific">Phytophthora fragariaefolia</name>
    <dbReference type="NCBI Taxonomy" id="1490495"/>
    <lineage>
        <taxon>Eukaryota</taxon>
        <taxon>Sar</taxon>
        <taxon>Stramenopiles</taxon>
        <taxon>Oomycota</taxon>
        <taxon>Peronosporomycetes</taxon>
        <taxon>Peronosporales</taxon>
        <taxon>Peronosporaceae</taxon>
        <taxon>Phytophthora</taxon>
    </lineage>
</organism>
<keyword evidence="3" id="KW-1185">Reference proteome</keyword>
<dbReference type="AlphaFoldDB" id="A0A9W6XLD4"/>
<evidence type="ECO:0000313" key="2">
    <source>
        <dbReference type="EMBL" id="GMF40805.1"/>
    </source>
</evidence>
<evidence type="ECO:0000256" key="1">
    <source>
        <dbReference type="SAM" id="MobiDB-lite"/>
    </source>
</evidence>